<dbReference type="GO" id="GO:0005576">
    <property type="term" value="C:extracellular region"/>
    <property type="evidence" value="ECO:0007669"/>
    <property type="project" value="TreeGrafter"/>
</dbReference>
<dbReference type="InterPro" id="IPR031329">
    <property type="entry name" value="NEUT/ALK_ceramidase_N"/>
</dbReference>
<evidence type="ECO:0000256" key="6">
    <source>
        <dbReference type="SAM" id="Phobius"/>
    </source>
</evidence>
<feature type="domain" description="Neutral/alkaline non-lysosomal ceramidase N-terminal" evidence="7">
    <location>
        <begin position="134"/>
        <end position="652"/>
    </location>
</feature>
<organism evidence="9 10">
    <name type="scientific">Glutinoglossum americanum</name>
    <dbReference type="NCBI Taxonomy" id="1670608"/>
    <lineage>
        <taxon>Eukaryota</taxon>
        <taxon>Fungi</taxon>
        <taxon>Dikarya</taxon>
        <taxon>Ascomycota</taxon>
        <taxon>Pezizomycotina</taxon>
        <taxon>Geoglossomycetes</taxon>
        <taxon>Geoglossales</taxon>
        <taxon>Geoglossaceae</taxon>
        <taxon>Glutinoglossum</taxon>
    </lineage>
</organism>
<evidence type="ECO:0000313" key="10">
    <source>
        <dbReference type="Proteomes" id="UP000698800"/>
    </source>
</evidence>
<feature type="binding site" evidence="4">
    <location>
        <position position="229"/>
    </location>
    <ligand>
        <name>Zn(2+)</name>
        <dbReference type="ChEBI" id="CHEBI:29105"/>
    </ligand>
</feature>
<dbReference type="PANTHER" id="PTHR12670:SF1">
    <property type="entry name" value="NEUTRAL CERAMIDASE"/>
    <property type="match status" value="1"/>
</dbReference>
<name>A0A9P8L0K7_9PEZI</name>
<keyword evidence="10" id="KW-1185">Reference proteome</keyword>
<sequence>MNSISQWNGWLRWQGGSSWRAPTRARGEDAENASLKRQSDFSDEEIMLRKLNSTAGYDNRPLFGYYYRPEQPRLGKWSRYRRAIVVATACLVFLVLRPLSLMIGPSGWGISNIGIFGGSGSCTGALCAADPDEFLIGVGKADITGPVVELNLMGYANTAQTGTGLRQRLYSRAFIIGSVDNPQDRFVYVVLDAQSSDTNIRYGILSGLAELSSEYSVYGQKNVAVTGTHNHAGPGAWANYLLLQITSLGFDKQSYRAIVDGAVLSIKRAHESLTPGHLTFGYTKIDDANINRSPSAYLANPAAERARYSTDVDKDMTLLRFQRASDKKNIGVLTWFPVHGTSLLGNNTIVAADNKGVAAWLFEQSVGDGIVAGFSQSNVGDSSPNIKGAWCEDGSGSPCSFEQSLCGGKASPCHGQGPFTAQFDNGAKSCFEIGRRQFSGALKIYNSLDATGMPLRGGVVRYAHSSQDMSNFAFTHPNGTPVSTCPAALGYSFAAGTTDGPGPFDFTQGQSGNPTSNPLWGLVGGALKDPSPEQRACHAPKPILLDVGEITWPYLWSPNIVDVQLLRAGQMIFIIGPGEVTTMSGRRWKEAIADAAAANPQVIDVGLSPLVVLGGPGNTYTHYIATEEEYGVQRYEGASTLYGPHTLNAYINLTVTYVSHLSSAARSSPPAGPLPPNNVDVSLSFIPGVVYDNPPIGKSFGQVLKDVSHATPYHRGDVVSATFQGANPRNNLRLEGTYAAVEKKLDDRWFVERDDADWSLLYQWRKVDGLLGTSEVTLTWEIDENADPGTYRFRYYGDAKQPFTGKINAFVGTSNTFTIV</sequence>
<comment type="cofactor">
    <cofactor evidence="4">
        <name>Zn(2+)</name>
        <dbReference type="ChEBI" id="CHEBI:29105"/>
    </cofactor>
    <text evidence="4">Binds 1 zinc ion per subunit.</text>
</comment>
<reference evidence="9" key="1">
    <citation type="submission" date="2021-03" db="EMBL/GenBank/DDBJ databases">
        <title>Comparative genomics and phylogenomic investigation of the class Geoglossomycetes provide insights into ecological specialization and systematics.</title>
        <authorList>
            <person name="Melie T."/>
            <person name="Pirro S."/>
            <person name="Miller A.N."/>
            <person name="Quandt A."/>
        </authorList>
    </citation>
    <scope>NUCLEOTIDE SEQUENCE</scope>
    <source>
        <strain evidence="9">GBOQ0MN5Z8</strain>
    </source>
</reference>
<evidence type="ECO:0000256" key="1">
    <source>
        <dbReference type="ARBA" id="ARBA00009835"/>
    </source>
</evidence>
<evidence type="ECO:0000313" key="9">
    <source>
        <dbReference type="EMBL" id="KAH0536274.1"/>
    </source>
</evidence>
<keyword evidence="2 5" id="KW-0378">Hydrolase</keyword>
<evidence type="ECO:0000256" key="2">
    <source>
        <dbReference type="ARBA" id="ARBA00022801"/>
    </source>
</evidence>
<evidence type="ECO:0000256" key="5">
    <source>
        <dbReference type="RuleBase" id="RU366019"/>
    </source>
</evidence>
<evidence type="ECO:0000256" key="4">
    <source>
        <dbReference type="PIRSR" id="PIRSR606823-2"/>
    </source>
</evidence>
<dbReference type="FunFam" id="2.60.40.2300:FF:000004">
    <property type="entry name" value="Neutral/alkaline nonlysosomal ceramidase, putative"/>
    <property type="match status" value="1"/>
</dbReference>
<dbReference type="PANTHER" id="PTHR12670">
    <property type="entry name" value="CERAMIDASE"/>
    <property type="match status" value="1"/>
</dbReference>
<dbReference type="Proteomes" id="UP000698800">
    <property type="component" value="Unassembled WGS sequence"/>
</dbReference>
<feature type="binding site" evidence="4">
    <location>
        <position position="579"/>
    </location>
    <ligand>
        <name>Zn(2+)</name>
        <dbReference type="ChEBI" id="CHEBI:29105"/>
    </ligand>
</feature>
<dbReference type="GO" id="GO:0046872">
    <property type="term" value="F:metal ion binding"/>
    <property type="evidence" value="ECO:0007669"/>
    <property type="project" value="UniProtKB-KW"/>
</dbReference>
<dbReference type="GO" id="GO:0017040">
    <property type="term" value="F:N-acylsphingosine amidohydrolase activity"/>
    <property type="evidence" value="ECO:0007669"/>
    <property type="project" value="UniProtKB-UniRule"/>
</dbReference>
<keyword evidence="6" id="KW-0812">Transmembrane</keyword>
<dbReference type="Gene3D" id="2.60.40.2300">
    <property type="entry name" value="Neutral/alkaline non-lysosomal ceramidase, C-terminal domain"/>
    <property type="match status" value="1"/>
</dbReference>
<feature type="binding site" evidence="4">
    <location>
        <position position="339"/>
    </location>
    <ligand>
        <name>Zn(2+)</name>
        <dbReference type="ChEBI" id="CHEBI:29105"/>
    </ligand>
</feature>
<keyword evidence="5" id="KW-0443">Lipid metabolism</keyword>
<dbReference type="InterPro" id="IPR038445">
    <property type="entry name" value="NCDase_C_sf"/>
</dbReference>
<dbReference type="InterPro" id="IPR006823">
    <property type="entry name" value="Ceramidase_alk"/>
</dbReference>
<dbReference type="GO" id="GO:0016020">
    <property type="term" value="C:membrane"/>
    <property type="evidence" value="ECO:0007669"/>
    <property type="project" value="GOC"/>
</dbReference>
<dbReference type="AlphaFoldDB" id="A0A9P8L0K7"/>
<comment type="catalytic activity">
    <reaction evidence="5">
        <text>an N-acylsphing-4-enine + H2O = sphing-4-enine + a fatty acid</text>
        <dbReference type="Rhea" id="RHEA:20856"/>
        <dbReference type="ChEBI" id="CHEBI:15377"/>
        <dbReference type="ChEBI" id="CHEBI:28868"/>
        <dbReference type="ChEBI" id="CHEBI:52639"/>
        <dbReference type="ChEBI" id="CHEBI:57756"/>
        <dbReference type="EC" id="3.5.1.23"/>
    </reaction>
</comment>
<accession>A0A9P8L0K7</accession>
<feature type="domain" description="Neutral/alkaline non-lysosomal ceramidase C-terminal" evidence="8">
    <location>
        <begin position="656"/>
        <end position="819"/>
    </location>
</feature>
<dbReference type="GO" id="GO:0046512">
    <property type="term" value="P:sphingosine biosynthetic process"/>
    <property type="evidence" value="ECO:0007669"/>
    <property type="project" value="TreeGrafter"/>
</dbReference>
<gene>
    <name evidence="9" type="ORF">FGG08_006835</name>
</gene>
<comment type="similarity">
    <text evidence="1 5">Belongs to the neutral ceramidase family.</text>
</comment>
<feature type="active site" description="Nucleophile" evidence="3">
    <location>
        <position position="383"/>
    </location>
</feature>
<keyword evidence="6" id="KW-0472">Membrane</keyword>
<protein>
    <recommendedName>
        <fullName evidence="5">Neutral ceramidase</fullName>
        <ecNumber evidence="5">3.5.1.23</ecNumber>
    </recommendedName>
</protein>
<dbReference type="EC" id="3.5.1.23" evidence="5"/>
<keyword evidence="4" id="KW-0862">Zinc</keyword>
<keyword evidence="4" id="KW-0479">Metal-binding</keyword>
<dbReference type="GO" id="GO:0042759">
    <property type="term" value="P:long-chain fatty acid biosynthetic process"/>
    <property type="evidence" value="ECO:0007669"/>
    <property type="project" value="TreeGrafter"/>
</dbReference>
<feature type="binding site" evidence="4">
    <location>
        <position position="623"/>
    </location>
    <ligand>
        <name>Zn(2+)</name>
        <dbReference type="ChEBI" id="CHEBI:29105"/>
    </ligand>
</feature>
<keyword evidence="5" id="KW-0746">Sphingolipid metabolism</keyword>
<dbReference type="GO" id="GO:0046514">
    <property type="term" value="P:ceramide catabolic process"/>
    <property type="evidence" value="ECO:0007669"/>
    <property type="project" value="InterPro"/>
</dbReference>
<evidence type="ECO:0000256" key="3">
    <source>
        <dbReference type="PIRSR" id="PIRSR606823-1"/>
    </source>
</evidence>
<evidence type="ECO:0000259" key="7">
    <source>
        <dbReference type="Pfam" id="PF04734"/>
    </source>
</evidence>
<comment type="caution">
    <text evidence="9">The sequence shown here is derived from an EMBL/GenBank/DDBJ whole genome shotgun (WGS) entry which is preliminary data.</text>
</comment>
<dbReference type="OrthoDB" id="191371at2759"/>
<dbReference type="Pfam" id="PF04734">
    <property type="entry name" value="Ceramidase_alk"/>
    <property type="match status" value="1"/>
</dbReference>
<keyword evidence="6" id="KW-1133">Transmembrane helix</keyword>
<proteinExistence type="inferred from homology"/>
<dbReference type="InterPro" id="IPR031331">
    <property type="entry name" value="NEUT/ALK_ceramidase_C"/>
</dbReference>
<feature type="transmembrane region" description="Helical" evidence="6">
    <location>
        <begin position="83"/>
        <end position="103"/>
    </location>
</feature>
<dbReference type="Pfam" id="PF17048">
    <property type="entry name" value="Ceramidse_alk_C"/>
    <property type="match status" value="1"/>
</dbReference>
<evidence type="ECO:0000259" key="8">
    <source>
        <dbReference type="Pfam" id="PF17048"/>
    </source>
</evidence>
<dbReference type="EMBL" id="JAGHQL010000218">
    <property type="protein sequence ID" value="KAH0536274.1"/>
    <property type="molecule type" value="Genomic_DNA"/>
</dbReference>